<dbReference type="RefSeq" id="WP_067059987.1">
    <property type="nucleotide sequence ID" value="NZ_CP014699.1"/>
</dbReference>
<keyword evidence="1" id="KW-0812">Transmembrane</keyword>
<keyword evidence="1" id="KW-1133">Transmembrane helix</keyword>
<gene>
    <name evidence="2" type="ORF">A0O21_00515</name>
</gene>
<name>A0A172Q5D4_9STRE</name>
<dbReference type="EMBL" id="CP014699">
    <property type="protein sequence ID" value="AND78612.1"/>
    <property type="molecule type" value="Genomic_DNA"/>
</dbReference>
<organism evidence="2 3">
    <name type="scientific">Streptococcus pantholopis</name>
    <dbReference type="NCBI Taxonomy" id="1811193"/>
    <lineage>
        <taxon>Bacteria</taxon>
        <taxon>Bacillati</taxon>
        <taxon>Bacillota</taxon>
        <taxon>Bacilli</taxon>
        <taxon>Lactobacillales</taxon>
        <taxon>Streptococcaceae</taxon>
        <taxon>Streptococcus</taxon>
    </lineage>
</organism>
<dbReference type="OrthoDB" id="2237420at2"/>
<reference evidence="3" key="2">
    <citation type="submission" date="2016-03" db="EMBL/GenBank/DDBJ databases">
        <title>Streptococcus antelopensis sp. nov., isolated from the feces of the Tibetan antelope (Pantholops hodgsonii) in Hoh Xil National Nature Reserve, Qinghai, China.</title>
        <authorList>
            <person name="Bai X."/>
        </authorList>
    </citation>
    <scope>NUCLEOTIDE SEQUENCE [LARGE SCALE GENOMIC DNA]</scope>
    <source>
        <strain evidence="3">TA 26</strain>
    </source>
</reference>
<sequence>MNKLVKMFFILTGLILLALLGAGAVHYGSLAALPDGFKELVRFFRLTPFWERALSPYFFWLAFAAMIFVFVVTVILALYPRTYTEIELEDSQPGKLKLKKSALESYVRTIVEEEGVMKAPNVSAKLYKNKFKIRISGKIVPRVNVTEKVTELKKAIRTGLDTFFGIKNKVDYRIDINHIETREQSLSQRVK</sequence>
<dbReference type="Proteomes" id="UP000077317">
    <property type="component" value="Chromosome"/>
</dbReference>
<feature type="transmembrane region" description="Helical" evidence="1">
    <location>
        <begin position="57"/>
        <end position="79"/>
    </location>
</feature>
<protein>
    <recommendedName>
        <fullName evidence="4">Alkaline shock response membrane anchor protein AmaP</fullName>
    </recommendedName>
</protein>
<dbReference type="NCBIfam" id="NF033218">
    <property type="entry name" value="anchor_AmaP"/>
    <property type="match status" value="1"/>
</dbReference>
<dbReference type="KEGG" id="spat:A0O21_00515"/>
<accession>A0A172Q5D4</accession>
<keyword evidence="3" id="KW-1185">Reference proteome</keyword>
<evidence type="ECO:0008006" key="4">
    <source>
        <dbReference type="Google" id="ProtNLM"/>
    </source>
</evidence>
<dbReference type="AlphaFoldDB" id="A0A172Q5D4"/>
<reference evidence="2 3" key="1">
    <citation type="journal article" date="2016" name="Int. J. Syst. Evol. Microbiol.">
        <title>Streptococcuspantholopis sp. nov., isolated from faeces of the Tibetan antelope (Pantholops hodgsonii).</title>
        <authorList>
            <person name="Bai X."/>
            <person name="Xiong Y."/>
            <person name="Lu S."/>
            <person name="Jin D."/>
            <person name="Lai X."/>
            <person name="Yang J."/>
            <person name="Niu L."/>
            <person name="Hu S."/>
            <person name="Meng X."/>
            <person name="Pu J."/>
            <person name="Ye C."/>
            <person name="Xu J."/>
        </authorList>
    </citation>
    <scope>NUCLEOTIDE SEQUENCE [LARGE SCALE GENOMIC DNA]</scope>
    <source>
        <strain evidence="2 3">TA 26</strain>
    </source>
</reference>
<evidence type="ECO:0000313" key="2">
    <source>
        <dbReference type="EMBL" id="AND78612.1"/>
    </source>
</evidence>
<keyword evidence="1" id="KW-0472">Membrane</keyword>
<dbReference type="STRING" id="1811193.A0O21_00515"/>
<evidence type="ECO:0000256" key="1">
    <source>
        <dbReference type="SAM" id="Phobius"/>
    </source>
</evidence>
<proteinExistence type="predicted"/>
<evidence type="ECO:0000313" key="3">
    <source>
        <dbReference type="Proteomes" id="UP000077317"/>
    </source>
</evidence>